<evidence type="ECO:0000313" key="2">
    <source>
        <dbReference type="Proteomes" id="UP000218334"/>
    </source>
</evidence>
<name>A0A2H3B9H7_9AGAR</name>
<evidence type="ECO:0000313" key="1">
    <source>
        <dbReference type="EMBL" id="PBK62708.1"/>
    </source>
</evidence>
<dbReference type="Proteomes" id="UP000218334">
    <property type="component" value="Unassembled WGS sequence"/>
</dbReference>
<protein>
    <submittedName>
        <fullName evidence="1">Uncharacterized protein</fullName>
    </submittedName>
</protein>
<dbReference type="STRING" id="1076256.A0A2H3B9H7"/>
<organism evidence="1 2">
    <name type="scientific">Armillaria solidipes</name>
    <dbReference type="NCBI Taxonomy" id="1076256"/>
    <lineage>
        <taxon>Eukaryota</taxon>
        <taxon>Fungi</taxon>
        <taxon>Dikarya</taxon>
        <taxon>Basidiomycota</taxon>
        <taxon>Agaricomycotina</taxon>
        <taxon>Agaricomycetes</taxon>
        <taxon>Agaricomycetidae</taxon>
        <taxon>Agaricales</taxon>
        <taxon>Marasmiineae</taxon>
        <taxon>Physalacriaceae</taxon>
        <taxon>Armillaria</taxon>
    </lineage>
</organism>
<dbReference type="EMBL" id="KZ293464">
    <property type="protein sequence ID" value="PBK62708.1"/>
    <property type="molecule type" value="Genomic_DNA"/>
</dbReference>
<proteinExistence type="predicted"/>
<dbReference type="CDD" id="cd00303">
    <property type="entry name" value="retropepsin_like"/>
    <property type="match status" value="1"/>
</dbReference>
<dbReference type="AlphaFoldDB" id="A0A2H3B9H7"/>
<reference evidence="2" key="1">
    <citation type="journal article" date="2017" name="Nat. Ecol. Evol.">
        <title>Genome expansion and lineage-specific genetic innovations in the forest pathogenic fungi Armillaria.</title>
        <authorList>
            <person name="Sipos G."/>
            <person name="Prasanna A.N."/>
            <person name="Walter M.C."/>
            <person name="O'Connor E."/>
            <person name="Balint B."/>
            <person name="Krizsan K."/>
            <person name="Kiss B."/>
            <person name="Hess J."/>
            <person name="Varga T."/>
            <person name="Slot J."/>
            <person name="Riley R."/>
            <person name="Boka B."/>
            <person name="Rigling D."/>
            <person name="Barry K."/>
            <person name="Lee J."/>
            <person name="Mihaltcheva S."/>
            <person name="LaButti K."/>
            <person name="Lipzen A."/>
            <person name="Waldron R."/>
            <person name="Moloney N.M."/>
            <person name="Sperisen C."/>
            <person name="Kredics L."/>
            <person name="Vagvoelgyi C."/>
            <person name="Patrignani A."/>
            <person name="Fitzpatrick D."/>
            <person name="Nagy I."/>
            <person name="Doyle S."/>
            <person name="Anderson J.B."/>
            <person name="Grigoriev I.V."/>
            <person name="Gueldener U."/>
            <person name="Muensterkoetter M."/>
            <person name="Nagy L.G."/>
        </authorList>
    </citation>
    <scope>NUCLEOTIDE SEQUENCE [LARGE SCALE GENOMIC DNA]</scope>
    <source>
        <strain evidence="2">28-4</strain>
    </source>
</reference>
<keyword evidence="2" id="KW-1185">Reference proteome</keyword>
<accession>A0A2H3B9H7</accession>
<gene>
    <name evidence="1" type="ORF">ARMSODRAFT_895345</name>
</gene>
<sequence length="156" mass="17940">MVAPQEWLKPFETKWTWRTIKDAKDESTTRAVLLNWIHKTRAEEVVDNLLEGLHSSERFRTLDWLDELRKPKRYFIRTQNSPSSLLLPIVLETLERPITIQAKALIDSGCTGSSIHHNFVKNHGIPIYKMASPIPVYNADGSRNKAGEITAYAELR</sequence>